<dbReference type="RefSeq" id="WP_119704293.1">
    <property type="nucleotide sequence ID" value="NZ_JBHSOI010000002.1"/>
</dbReference>
<comment type="caution">
    <text evidence="2">The sequence shown here is derived from an EMBL/GenBank/DDBJ whole genome shotgun (WGS) entry which is preliminary data.</text>
</comment>
<dbReference type="Proteomes" id="UP000265581">
    <property type="component" value="Unassembled WGS sequence"/>
</dbReference>
<feature type="signal peptide" evidence="1">
    <location>
        <begin position="1"/>
        <end position="21"/>
    </location>
</feature>
<keyword evidence="1" id="KW-0732">Signal</keyword>
<dbReference type="EMBL" id="QUBR01000002">
    <property type="protein sequence ID" value="REK69693.1"/>
    <property type="molecule type" value="Genomic_DNA"/>
</dbReference>
<gene>
    <name evidence="2" type="ORF">DX116_10835</name>
</gene>
<accession>A0A371P172</accession>
<name>A0A371P172_9ACTN</name>
<sequence length="105" mass="10681">MKKTLTAAFVVAALSLTSACGGGGDRPSKADVKEALTSKDNVFGTKIPSKTADCIAGALVDSDVSDKTLQAIVDGDKKYKGSDKDKDALNGLQSDLTKCATAAAN</sequence>
<dbReference type="AlphaFoldDB" id="A0A371P172"/>
<evidence type="ECO:0000313" key="3">
    <source>
        <dbReference type="Proteomes" id="UP000265581"/>
    </source>
</evidence>
<organism evidence="2 3">
    <name type="scientific">Aeromicrobium endophyticum</name>
    <dbReference type="NCBI Taxonomy" id="2292704"/>
    <lineage>
        <taxon>Bacteria</taxon>
        <taxon>Bacillati</taxon>
        <taxon>Actinomycetota</taxon>
        <taxon>Actinomycetes</taxon>
        <taxon>Propionibacteriales</taxon>
        <taxon>Nocardioidaceae</taxon>
        <taxon>Aeromicrobium</taxon>
    </lineage>
</organism>
<protein>
    <recommendedName>
        <fullName evidence="4">DUF732 domain-containing protein</fullName>
    </recommendedName>
</protein>
<evidence type="ECO:0000313" key="2">
    <source>
        <dbReference type="EMBL" id="REK69693.1"/>
    </source>
</evidence>
<reference evidence="2 3" key="1">
    <citation type="submission" date="2018-08" db="EMBL/GenBank/DDBJ databases">
        <title>Aeromicrobium sp. M2KJ-4, whole genome shotgun sequence.</title>
        <authorList>
            <person name="Tuo L."/>
        </authorList>
    </citation>
    <scope>NUCLEOTIDE SEQUENCE [LARGE SCALE GENOMIC DNA]</scope>
    <source>
        <strain evidence="2 3">M2KJ-4</strain>
    </source>
</reference>
<dbReference type="PROSITE" id="PS51257">
    <property type="entry name" value="PROKAR_LIPOPROTEIN"/>
    <property type="match status" value="1"/>
</dbReference>
<feature type="chain" id="PRO_5038841877" description="DUF732 domain-containing protein" evidence="1">
    <location>
        <begin position="22"/>
        <end position="105"/>
    </location>
</feature>
<evidence type="ECO:0000256" key="1">
    <source>
        <dbReference type="SAM" id="SignalP"/>
    </source>
</evidence>
<proteinExistence type="predicted"/>
<keyword evidence="3" id="KW-1185">Reference proteome</keyword>
<dbReference type="OrthoDB" id="3748602at2"/>
<evidence type="ECO:0008006" key="4">
    <source>
        <dbReference type="Google" id="ProtNLM"/>
    </source>
</evidence>